<proteinExistence type="predicted"/>
<dbReference type="Proteomes" id="UP000224634">
    <property type="component" value="Unassembled WGS sequence"/>
</dbReference>
<comment type="caution">
    <text evidence="2">The sequence shown here is derived from an EMBL/GenBank/DDBJ whole genome shotgun (WGS) entry which is preliminary data.</text>
</comment>
<evidence type="ECO:0000313" key="3">
    <source>
        <dbReference type="Proteomes" id="UP000224634"/>
    </source>
</evidence>
<evidence type="ECO:0000256" key="1">
    <source>
        <dbReference type="SAM" id="Coils"/>
    </source>
</evidence>
<gene>
    <name evidence="2" type="ORF">AJ80_03342</name>
</gene>
<keyword evidence="3" id="KW-1185">Reference proteome</keyword>
<feature type="coiled-coil region" evidence="1">
    <location>
        <begin position="8"/>
        <end position="51"/>
    </location>
</feature>
<organism evidence="2 3">
    <name type="scientific">Polytolypa hystricis (strain UAMH7299)</name>
    <dbReference type="NCBI Taxonomy" id="1447883"/>
    <lineage>
        <taxon>Eukaryota</taxon>
        <taxon>Fungi</taxon>
        <taxon>Dikarya</taxon>
        <taxon>Ascomycota</taxon>
        <taxon>Pezizomycotina</taxon>
        <taxon>Eurotiomycetes</taxon>
        <taxon>Eurotiomycetidae</taxon>
        <taxon>Onygenales</taxon>
        <taxon>Onygenales incertae sedis</taxon>
        <taxon>Polytolypa</taxon>
    </lineage>
</organism>
<sequence>MAPIKAEIQRLKTARAKEELEYQRKDEKIRQLEAEEEAEELAKKAAETMQISQ</sequence>
<evidence type="ECO:0000313" key="2">
    <source>
        <dbReference type="EMBL" id="PGH21292.1"/>
    </source>
</evidence>
<reference evidence="2 3" key="1">
    <citation type="submission" date="2017-10" db="EMBL/GenBank/DDBJ databases">
        <title>Comparative genomics in systemic dimorphic fungi from Ajellomycetaceae.</title>
        <authorList>
            <person name="Munoz J.F."/>
            <person name="Mcewen J.G."/>
            <person name="Clay O.K."/>
            <person name="Cuomo C.A."/>
        </authorList>
    </citation>
    <scope>NUCLEOTIDE SEQUENCE [LARGE SCALE GENOMIC DNA]</scope>
    <source>
        <strain evidence="2 3">UAMH7299</strain>
    </source>
</reference>
<name>A0A2B7YKB8_POLH7</name>
<dbReference type="EMBL" id="PDNA01000037">
    <property type="protein sequence ID" value="PGH21292.1"/>
    <property type="molecule type" value="Genomic_DNA"/>
</dbReference>
<keyword evidence="1" id="KW-0175">Coiled coil</keyword>
<accession>A0A2B7YKB8</accession>
<dbReference type="AlphaFoldDB" id="A0A2B7YKB8"/>
<protein>
    <submittedName>
        <fullName evidence="2">Uncharacterized protein</fullName>
    </submittedName>
</protein>